<keyword evidence="1" id="KW-0812">Transmembrane</keyword>
<evidence type="ECO:0000259" key="2">
    <source>
        <dbReference type="Pfam" id="PF24802"/>
    </source>
</evidence>
<organism evidence="3 4">
    <name type="scientific">Zopfia rhizophila CBS 207.26</name>
    <dbReference type="NCBI Taxonomy" id="1314779"/>
    <lineage>
        <taxon>Eukaryota</taxon>
        <taxon>Fungi</taxon>
        <taxon>Dikarya</taxon>
        <taxon>Ascomycota</taxon>
        <taxon>Pezizomycotina</taxon>
        <taxon>Dothideomycetes</taxon>
        <taxon>Dothideomycetes incertae sedis</taxon>
        <taxon>Zopfiaceae</taxon>
        <taxon>Zopfia</taxon>
    </lineage>
</organism>
<dbReference type="Pfam" id="PF24802">
    <property type="entry name" value="DUF7703"/>
    <property type="match status" value="1"/>
</dbReference>
<keyword evidence="1" id="KW-0472">Membrane</keyword>
<dbReference type="EMBL" id="ML994668">
    <property type="protein sequence ID" value="KAF2179290.1"/>
    <property type="molecule type" value="Genomic_DNA"/>
</dbReference>
<evidence type="ECO:0000256" key="1">
    <source>
        <dbReference type="SAM" id="Phobius"/>
    </source>
</evidence>
<protein>
    <recommendedName>
        <fullName evidence="2">DUF7703 domain-containing protein</fullName>
    </recommendedName>
</protein>
<sequence length="350" mass="40303">MAGFDELKKDLPVAMTMAAFIGISWYICVELNIRLFLTFRRRWGLYFWSCLLCSWGVMIQPLCMILADFGILRNLWVAFVLIYLSWWIMVVPQSLVLYSRLHLVMNDPRRLRWVLYMIIFTTIFISIPTMVLGTIAQGSQSPTIVPVNLIWDRIQVSIFFLQETLISLLYIFMTRSHLLSTSIFDHNDDKSVREVMRHLIYTNLLVVFLDISLLGMSYSPFFYVQAAYKPCVYGVKLRVEFAILNRLIASVQRSSHLSFSKGHSYSQRSGWKKSWRSAKPDDDVRLETFSRRGRRSDDHIIQGGTEHFLTSAISLEDDANGRYGIVQTTEISVVPSTIEKAAQPPGIGKS</sequence>
<evidence type="ECO:0000313" key="3">
    <source>
        <dbReference type="EMBL" id="KAF2179290.1"/>
    </source>
</evidence>
<evidence type="ECO:0000313" key="4">
    <source>
        <dbReference type="Proteomes" id="UP000800200"/>
    </source>
</evidence>
<accession>A0A6A6DMW5</accession>
<feature type="transmembrane region" description="Helical" evidence="1">
    <location>
        <begin position="113"/>
        <end position="136"/>
    </location>
</feature>
<dbReference type="PANTHER" id="PTHR37013:SF4">
    <property type="entry name" value="INTEGRAL MEMBRANE PROTEIN"/>
    <property type="match status" value="1"/>
</dbReference>
<feature type="domain" description="DUF7703" evidence="2">
    <location>
        <begin position="14"/>
        <end position="254"/>
    </location>
</feature>
<reference evidence="3" key="1">
    <citation type="journal article" date="2020" name="Stud. Mycol.">
        <title>101 Dothideomycetes genomes: a test case for predicting lifestyles and emergence of pathogens.</title>
        <authorList>
            <person name="Haridas S."/>
            <person name="Albert R."/>
            <person name="Binder M."/>
            <person name="Bloem J."/>
            <person name="Labutti K."/>
            <person name="Salamov A."/>
            <person name="Andreopoulos B."/>
            <person name="Baker S."/>
            <person name="Barry K."/>
            <person name="Bills G."/>
            <person name="Bluhm B."/>
            <person name="Cannon C."/>
            <person name="Castanera R."/>
            <person name="Culley D."/>
            <person name="Daum C."/>
            <person name="Ezra D."/>
            <person name="Gonzalez J."/>
            <person name="Henrissat B."/>
            <person name="Kuo A."/>
            <person name="Liang C."/>
            <person name="Lipzen A."/>
            <person name="Lutzoni F."/>
            <person name="Magnuson J."/>
            <person name="Mondo S."/>
            <person name="Nolan M."/>
            <person name="Ohm R."/>
            <person name="Pangilinan J."/>
            <person name="Park H.-J."/>
            <person name="Ramirez L."/>
            <person name="Alfaro M."/>
            <person name="Sun H."/>
            <person name="Tritt A."/>
            <person name="Yoshinaga Y."/>
            <person name="Zwiers L.-H."/>
            <person name="Turgeon B."/>
            <person name="Goodwin S."/>
            <person name="Spatafora J."/>
            <person name="Crous P."/>
            <person name="Grigoriev I."/>
        </authorList>
    </citation>
    <scope>NUCLEOTIDE SEQUENCE</scope>
    <source>
        <strain evidence="3">CBS 207.26</strain>
    </source>
</reference>
<dbReference type="Proteomes" id="UP000800200">
    <property type="component" value="Unassembled WGS sequence"/>
</dbReference>
<name>A0A6A6DMW5_9PEZI</name>
<feature type="transmembrane region" description="Helical" evidence="1">
    <location>
        <begin position="156"/>
        <end position="173"/>
    </location>
</feature>
<feature type="transmembrane region" description="Helical" evidence="1">
    <location>
        <begin position="200"/>
        <end position="223"/>
    </location>
</feature>
<feature type="transmembrane region" description="Helical" evidence="1">
    <location>
        <begin position="75"/>
        <end position="101"/>
    </location>
</feature>
<dbReference type="AlphaFoldDB" id="A0A6A6DMW5"/>
<dbReference type="OrthoDB" id="405906at2759"/>
<proteinExistence type="predicted"/>
<gene>
    <name evidence="3" type="ORF">K469DRAFT_716548</name>
</gene>
<keyword evidence="4" id="KW-1185">Reference proteome</keyword>
<dbReference type="PANTHER" id="PTHR37013">
    <property type="entry name" value="INTEGRAL MEMBRANE PROTEIN (AFU_ORTHOLOGUE AFUA_1G05950)-RELATED"/>
    <property type="match status" value="1"/>
</dbReference>
<feature type="transmembrane region" description="Helical" evidence="1">
    <location>
        <begin position="12"/>
        <end position="33"/>
    </location>
</feature>
<feature type="transmembrane region" description="Helical" evidence="1">
    <location>
        <begin position="45"/>
        <end position="69"/>
    </location>
</feature>
<dbReference type="InterPro" id="IPR056120">
    <property type="entry name" value="DUF7703"/>
</dbReference>
<keyword evidence="1" id="KW-1133">Transmembrane helix</keyword>